<keyword evidence="4" id="KW-0238">DNA-binding</keyword>
<dbReference type="RefSeq" id="WP_118900725.1">
    <property type="nucleotide sequence ID" value="NZ_CP031513.1"/>
</dbReference>
<dbReference type="InterPro" id="IPR014284">
    <property type="entry name" value="RNA_pol_sigma-70_dom"/>
</dbReference>
<dbReference type="SUPFAM" id="SSF88659">
    <property type="entry name" value="Sigma3 and sigma4 domains of RNA polymerase sigma factors"/>
    <property type="match status" value="1"/>
</dbReference>
<dbReference type="PANTHER" id="PTHR43133">
    <property type="entry name" value="RNA POLYMERASE ECF-TYPE SIGMA FACTO"/>
    <property type="match status" value="1"/>
</dbReference>
<evidence type="ECO:0000313" key="6">
    <source>
        <dbReference type="EMBL" id="RHW51241.1"/>
    </source>
</evidence>
<dbReference type="InterPro" id="IPR013249">
    <property type="entry name" value="RNA_pol_sigma70_r4_t2"/>
</dbReference>
<evidence type="ECO:0000256" key="3">
    <source>
        <dbReference type="ARBA" id="ARBA00023082"/>
    </source>
</evidence>
<dbReference type="KEGG" id="lbm:DS830_05940"/>
<dbReference type="Pfam" id="PF04542">
    <property type="entry name" value="Sigma70_r2"/>
    <property type="match status" value="1"/>
</dbReference>
<dbReference type="AlphaFoldDB" id="A0A347SSN1"/>
<dbReference type="Pfam" id="PF08281">
    <property type="entry name" value="Sigma70_r4_2"/>
    <property type="match status" value="1"/>
</dbReference>
<keyword evidence="3" id="KW-0731">Sigma factor</keyword>
<keyword evidence="2" id="KW-0805">Transcription regulation</keyword>
<dbReference type="InterPro" id="IPR013325">
    <property type="entry name" value="RNA_pol_sigma_r2"/>
</dbReference>
<organism evidence="6 7">
    <name type="scientific">Bombilactobacillus bombi</name>
    <dbReference type="NCBI Taxonomy" id="1303590"/>
    <lineage>
        <taxon>Bacteria</taxon>
        <taxon>Bacillati</taxon>
        <taxon>Bacillota</taxon>
        <taxon>Bacilli</taxon>
        <taxon>Lactobacillales</taxon>
        <taxon>Lactobacillaceae</taxon>
        <taxon>Bombilactobacillus</taxon>
    </lineage>
</organism>
<keyword evidence="7" id="KW-1185">Reference proteome</keyword>
<reference evidence="6 7" key="1">
    <citation type="submission" date="2018-07" db="EMBL/GenBank/DDBJ databases">
        <title>Genome sequences of six Lactobacillus spp. isolated from bumble bee guts.</title>
        <authorList>
            <person name="Motta E.V.S."/>
            <person name="Moran N.A."/>
        </authorList>
    </citation>
    <scope>NUCLEOTIDE SEQUENCE [LARGE SCALE GENOMIC DNA]</scope>
    <source>
        <strain evidence="6 7">BI-1.1</strain>
    </source>
</reference>
<dbReference type="PANTHER" id="PTHR43133:SF8">
    <property type="entry name" value="RNA POLYMERASE SIGMA FACTOR HI_1459-RELATED"/>
    <property type="match status" value="1"/>
</dbReference>
<dbReference type="InterPro" id="IPR013324">
    <property type="entry name" value="RNA_pol_sigma_r3/r4-like"/>
</dbReference>
<protein>
    <submittedName>
        <fullName evidence="6">RNA polymerase sigma factor</fullName>
    </submittedName>
</protein>
<dbReference type="SUPFAM" id="SSF88946">
    <property type="entry name" value="Sigma2 domain of RNA polymerase sigma factors"/>
    <property type="match status" value="1"/>
</dbReference>
<dbReference type="EMBL" id="QOCR01000002">
    <property type="protein sequence ID" value="RHW51241.1"/>
    <property type="molecule type" value="Genomic_DNA"/>
</dbReference>
<dbReference type="GO" id="GO:0016987">
    <property type="term" value="F:sigma factor activity"/>
    <property type="evidence" value="ECO:0007669"/>
    <property type="project" value="UniProtKB-KW"/>
</dbReference>
<evidence type="ECO:0000256" key="5">
    <source>
        <dbReference type="ARBA" id="ARBA00023163"/>
    </source>
</evidence>
<comment type="similarity">
    <text evidence="1">Belongs to the sigma-70 factor family. ECF subfamily.</text>
</comment>
<dbReference type="Gene3D" id="1.10.10.10">
    <property type="entry name" value="Winged helix-like DNA-binding domain superfamily/Winged helix DNA-binding domain"/>
    <property type="match status" value="1"/>
</dbReference>
<dbReference type="GO" id="GO:0006352">
    <property type="term" value="P:DNA-templated transcription initiation"/>
    <property type="evidence" value="ECO:0007669"/>
    <property type="project" value="InterPro"/>
</dbReference>
<name>A0A347SSN1_9LACO</name>
<dbReference type="Proteomes" id="UP000284109">
    <property type="component" value="Unassembled WGS sequence"/>
</dbReference>
<dbReference type="InterPro" id="IPR036388">
    <property type="entry name" value="WH-like_DNA-bd_sf"/>
</dbReference>
<proteinExistence type="inferred from homology"/>
<dbReference type="OrthoDB" id="9784984at2"/>
<gene>
    <name evidence="6" type="ORF">DS831_04250</name>
</gene>
<evidence type="ECO:0000313" key="7">
    <source>
        <dbReference type="Proteomes" id="UP000284109"/>
    </source>
</evidence>
<evidence type="ECO:0000256" key="2">
    <source>
        <dbReference type="ARBA" id="ARBA00023015"/>
    </source>
</evidence>
<dbReference type="InterPro" id="IPR039425">
    <property type="entry name" value="RNA_pol_sigma-70-like"/>
</dbReference>
<keyword evidence="5" id="KW-0804">Transcription</keyword>
<evidence type="ECO:0000256" key="4">
    <source>
        <dbReference type="ARBA" id="ARBA00023125"/>
    </source>
</evidence>
<accession>A0A347SSN1</accession>
<sequence length="164" mass="19793">MKLDGYEELIKDMLLELRNYLIRQGAQAQIAEDVIQDVFVKLLEMELILPPEQLRPYMYRMVKTKYIDTYRRQQHWQQLLERYLIPDLQRPLTEEKLSPREQQLVQVLEQLSTENQQLLRLKYVDNYSLAQMADQLQIPVAAVKMRLYRLRRKLKQLIGDEHHG</sequence>
<dbReference type="NCBIfam" id="TIGR02937">
    <property type="entry name" value="sigma70-ECF"/>
    <property type="match status" value="1"/>
</dbReference>
<dbReference type="Gene3D" id="1.10.1740.10">
    <property type="match status" value="1"/>
</dbReference>
<comment type="caution">
    <text evidence="6">The sequence shown here is derived from an EMBL/GenBank/DDBJ whole genome shotgun (WGS) entry which is preliminary data.</text>
</comment>
<evidence type="ECO:0000256" key="1">
    <source>
        <dbReference type="ARBA" id="ARBA00010641"/>
    </source>
</evidence>
<dbReference type="GO" id="GO:0003677">
    <property type="term" value="F:DNA binding"/>
    <property type="evidence" value="ECO:0007669"/>
    <property type="project" value="UniProtKB-KW"/>
</dbReference>
<dbReference type="InterPro" id="IPR007627">
    <property type="entry name" value="RNA_pol_sigma70_r2"/>
</dbReference>